<dbReference type="GO" id="GO:0046872">
    <property type="term" value="F:metal ion binding"/>
    <property type="evidence" value="ECO:0007669"/>
    <property type="project" value="UniProtKB-KW"/>
</dbReference>
<dbReference type="Gene3D" id="1.10.760.10">
    <property type="entry name" value="Cytochrome c-like domain"/>
    <property type="match status" value="2"/>
</dbReference>
<dbReference type="RefSeq" id="WP_114122067.1">
    <property type="nucleotide sequence ID" value="NZ_JPWA01000013.1"/>
</dbReference>
<feature type="domain" description="Cytochrome c" evidence="8">
    <location>
        <begin position="21"/>
        <end position="99"/>
    </location>
</feature>
<evidence type="ECO:0000256" key="1">
    <source>
        <dbReference type="ARBA" id="ARBA00022448"/>
    </source>
</evidence>
<protein>
    <submittedName>
        <fullName evidence="9">Cytochrome C</fullName>
    </submittedName>
</protein>
<evidence type="ECO:0000313" key="9">
    <source>
        <dbReference type="EMBL" id="RCK05676.1"/>
    </source>
</evidence>
<feature type="domain" description="Cytochrome c" evidence="8">
    <location>
        <begin position="102"/>
        <end position="183"/>
    </location>
</feature>
<keyword evidence="10" id="KW-1185">Reference proteome</keyword>
<name>A0A367UBI3_9PROT</name>
<dbReference type="Proteomes" id="UP000252419">
    <property type="component" value="Unassembled WGS sequence"/>
</dbReference>
<sequence>MRIVLFMILGGLLPAGATLAQDLDAGRKVAGMCRTCHGLDGFARIPIAPHIGGEPSEYIKAQLYAFRDGSREHEMMTVVAKGLSDQQISDVANWYNHFEISTAFPTGKSGNDAPELCVACHGANGISEMPDAPNLAGETNIYIETQLKAFRNGKRNNEIMSPIAADLTDADIQAAGDWYNSIEIKITDPAKPN</sequence>
<evidence type="ECO:0000256" key="5">
    <source>
        <dbReference type="ARBA" id="ARBA00023004"/>
    </source>
</evidence>
<dbReference type="Pfam" id="PF13442">
    <property type="entry name" value="Cytochrome_CBB3"/>
    <property type="match status" value="1"/>
</dbReference>
<dbReference type="PROSITE" id="PS51007">
    <property type="entry name" value="CYTC"/>
    <property type="match status" value="2"/>
</dbReference>
<dbReference type="InterPro" id="IPR050597">
    <property type="entry name" value="Cytochrome_c_Oxidase_Subunit"/>
</dbReference>
<proteinExistence type="predicted"/>
<keyword evidence="5 6" id="KW-0408">Iron</keyword>
<reference evidence="9 10" key="1">
    <citation type="submission" date="2014-07" db="EMBL/GenBank/DDBJ databases">
        <title>Draft genome sequence of Thalassospira xianhensis P-4 (MCCC 1A02616).</title>
        <authorList>
            <person name="Lai Q."/>
            <person name="Shao Z."/>
        </authorList>
    </citation>
    <scope>NUCLEOTIDE SEQUENCE [LARGE SCALE GENOMIC DNA]</scope>
    <source>
        <strain evidence="9 10">MCCC 1A02616</strain>
    </source>
</reference>
<comment type="caution">
    <text evidence="9">The sequence shown here is derived from an EMBL/GenBank/DDBJ whole genome shotgun (WGS) entry which is preliminary data.</text>
</comment>
<dbReference type="PANTHER" id="PTHR33751">
    <property type="entry name" value="CBB3-TYPE CYTOCHROME C OXIDASE SUBUNIT FIXP"/>
    <property type="match status" value="1"/>
</dbReference>
<dbReference type="SUPFAM" id="SSF46626">
    <property type="entry name" value="Cytochrome c"/>
    <property type="match status" value="2"/>
</dbReference>
<feature type="chain" id="PRO_5016784866" evidence="7">
    <location>
        <begin position="21"/>
        <end position="193"/>
    </location>
</feature>
<dbReference type="InterPro" id="IPR009056">
    <property type="entry name" value="Cyt_c-like_dom"/>
</dbReference>
<keyword evidence="7" id="KW-0732">Signal</keyword>
<accession>A0A367UBI3</accession>
<keyword evidence="4" id="KW-0249">Electron transport</keyword>
<keyword evidence="3 6" id="KW-0479">Metal-binding</keyword>
<evidence type="ECO:0000259" key="8">
    <source>
        <dbReference type="PROSITE" id="PS51007"/>
    </source>
</evidence>
<evidence type="ECO:0000256" key="6">
    <source>
        <dbReference type="PROSITE-ProRule" id="PRU00433"/>
    </source>
</evidence>
<evidence type="ECO:0000256" key="7">
    <source>
        <dbReference type="SAM" id="SignalP"/>
    </source>
</evidence>
<keyword evidence="1" id="KW-0813">Transport</keyword>
<evidence type="ECO:0000256" key="2">
    <source>
        <dbReference type="ARBA" id="ARBA00022617"/>
    </source>
</evidence>
<dbReference type="EMBL" id="JPWA01000013">
    <property type="protein sequence ID" value="RCK05676.1"/>
    <property type="molecule type" value="Genomic_DNA"/>
</dbReference>
<evidence type="ECO:0000256" key="4">
    <source>
        <dbReference type="ARBA" id="ARBA00022982"/>
    </source>
</evidence>
<keyword evidence="2 6" id="KW-0349">Heme</keyword>
<gene>
    <name evidence="9" type="ORF">TH5_12320</name>
</gene>
<dbReference type="GO" id="GO:0020037">
    <property type="term" value="F:heme binding"/>
    <property type="evidence" value="ECO:0007669"/>
    <property type="project" value="InterPro"/>
</dbReference>
<dbReference type="InterPro" id="IPR036909">
    <property type="entry name" value="Cyt_c-like_dom_sf"/>
</dbReference>
<dbReference type="PANTHER" id="PTHR33751:SF9">
    <property type="entry name" value="CYTOCHROME C4"/>
    <property type="match status" value="1"/>
</dbReference>
<organism evidence="9 10">
    <name type="scientific">Thalassospira xianhensis MCCC 1A02616</name>
    <dbReference type="NCBI Taxonomy" id="1177929"/>
    <lineage>
        <taxon>Bacteria</taxon>
        <taxon>Pseudomonadati</taxon>
        <taxon>Pseudomonadota</taxon>
        <taxon>Alphaproteobacteria</taxon>
        <taxon>Rhodospirillales</taxon>
        <taxon>Thalassospiraceae</taxon>
        <taxon>Thalassospira</taxon>
    </lineage>
</organism>
<evidence type="ECO:0000313" key="10">
    <source>
        <dbReference type="Proteomes" id="UP000252419"/>
    </source>
</evidence>
<dbReference type="AlphaFoldDB" id="A0A367UBI3"/>
<dbReference type="GO" id="GO:0009055">
    <property type="term" value="F:electron transfer activity"/>
    <property type="evidence" value="ECO:0007669"/>
    <property type="project" value="InterPro"/>
</dbReference>
<feature type="signal peptide" evidence="7">
    <location>
        <begin position="1"/>
        <end position="20"/>
    </location>
</feature>
<evidence type="ECO:0000256" key="3">
    <source>
        <dbReference type="ARBA" id="ARBA00022723"/>
    </source>
</evidence>